<gene>
    <name evidence="1" type="ORF">ABE65_010445</name>
</gene>
<proteinExistence type="predicted"/>
<evidence type="ECO:0000313" key="2">
    <source>
        <dbReference type="Proteomes" id="UP000076623"/>
    </source>
</evidence>
<dbReference type="EMBL" id="CP015378">
    <property type="protein sequence ID" value="ANC77199.1"/>
    <property type="molecule type" value="Genomic_DNA"/>
</dbReference>
<keyword evidence="2" id="KW-1185">Reference proteome</keyword>
<dbReference type="RefSeq" id="WP_066394475.1">
    <property type="nucleotide sequence ID" value="NZ_CP015378.1"/>
</dbReference>
<evidence type="ECO:0000313" key="1">
    <source>
        <dbReference type="EMBL" id="ANC77199.1"/>
    </source>
</evidence>
<name>A0A168W067_9BACL</name>
<dbReference type="AlphaFoldDB" id="A0A168W067"/>
<organism evidence="1 2">
    <name type="scientific">Fictibacillus phosphorivorans</name>
    <dbReference type="NCBI Taxonomy" id="1221500"/>
    <lineage>
        <taxon>Bacteria</taxon>
        <taxon>Bacillati</taxon>
        <taxon>Bacillota</taxon>
        <taxon>Bacilli</taxon>
        <taxon>Bacillales</taxon>
        <taxon>Fictibacillaceae</taxon>
        <taxon>Fictibacillus</taxon>
    </lineage>
</organism>
<reference evidence="1 2" key="1">
    <citation type="submission" date="2016-04" db="EMBL/GenBank/DDBJ databases">
        <title>Complete genome sequence of Fictibacillus phosphorivorans G25-29, a strain toxic to nematodes.</title>
        <authorList>
            <person name="Zheng Z."/>
        </authorList>
    </citation>
    <scope>NUCLEOTIDE SEQUENCE [LARGE SCALE GENOMIC DNA]</scope>
    <source>
        <strain evidence="1 2">G25-29</strain>
    </source>
</reference>
<protein>
    <submittedName>
        <fullName evidence="1">Uncharacterized protein</fullName>
    </submittedName>
</protein>
<dbReference type="KEGG" id="fpn:ABE65_010445"/>
<accession>A0A168W067</accession>
<sequence length="326" mass="38584">MQREELIKLLQFDEDTGYESKIYIPNEIFDDLKNNNDIKSPAHKAFSYCYIYLATWLYRYAKHNGIIEATSSTKEGTISMKEILGYNQMTKGLDYLIKKNGVLEEMGYLSTVKDYPISAMFEDGYLEFSMLSDLDVEMQKYVKNRSSRKYTIKFPVKAFYRFDDNDEDGTFYFIDNTTLIPFEVFLFCMSNEKLGCEAFYLYSYLQYKNQIFEGGYDVSIENLALETGLNIRTLKNYLHLLKGYKMIQCMHNQDFFALGLIKEKRKANTYITNDSELFFDELTTYKKIKVMPRKEYLLKLKFEKEEEIKKWEATEAVNIPIEQLPF</sequence>
<dbReference type="Proteomes" id="UP000076623">
    <property type="component" value="Chromosome"/>
</dbReference>